<dbReference type="Pfam" id="PF08445">
    <property type="entry name" value="FR47"/>
    <property type="match status" value="1"/>
</dbReference>
<dbReference type="Proteomes" id="UP000219182">
    <property type="component" value="Unassembled WGS sequence"/>
</dbReference>
<evidence type="ECO:0000313" key="2">
    <source>
        <dbReference type="EMBL" id="PDQ17463.1"/>
    </source>
</evidence>
<dbReference type="EMBL" id="NWQG01000259">
    <property type="protein sequence ID" value="PDQ17463.1"/>
    <property type="molecule type" value="Genomic_DNA"/>
</dbReference>
<reference evidence="2 3" key="1">
    <citation type="submission" date="2017-09" db="EMBL/GenBank/DDBJ databases">
        <title>Mesorhizobum sanjuanii sp. nov. isolated from nodules of Lotus tenuis in saline-alkaline lowlands of Flooding Pampa.</title>
        <authorList>
            <person name="Sannazzaro A.I."/>
            <person name="Torres Tejerizo G.A."/>
            <person name="Fontana F."/>
            <person name="Cumpa Velazquez L.M."/>
            <person name="Hansen L."/>
            <person name="Pistorio M."/>
            <person name="Estrella M.J."/>
        </authorList>
    </citation>
    <scope>NUCLEOTIDE SEQUENCE [LARGE SCALE GENOMIC DNA]</scope>
    <source>
        <strain evidence="2 3">BSA136</strain>
    </source>
</reference>
<proteinExistence type="predicted"/>
<dbReference type="CDD" id="cd04301">
    <property type="entry name" value="NAT_SF"/>
    <property type="match status" value="1"/>
</dbReference>
<dbReference type="InterPro" id="IPR000182">
    <property type="entry name" value="GNAT_dom"/>
</dbReference>
<dbReference type="SUPFAM" id="SSF55729">
    <property type="entry name" value="Acyl-CoA N-acyltransferases (Nat)"/>
    <property type="match status" value="1"/>
</dbReference>
<dbReference type="AlphaFoldDB" id="A0A2A6F6U5"/>
<evidence type="ECO:0000313" key="3">
    <source>
        <dbReference type="Proteomes" id="UP000219182"/>
    </source>
</evidence>
<keyword evidence="3" id="KW-1185">Reference proteome</keyword>
<name>A0A2A6F6U5_9HYPH</name>
<keyword evidence="2" id="KW-0808">Transferase</keyword>
<feature type="domain" description="N-acetyltransferase" evidence="1">
    <location>
        <begin position="98"/>
        <end position="231"/>
    </location>
</feature>
<accession>A0A2A6F6U5</accession>
<gene>
    <name evidence="2" type="ORF">CN311_29865</name>
</gene>
<dbReference type="InterPro" id="IPR016181">
    <property type="entry name" value="Acyl_CoA_acyltransferase"/>
</dbReference>
<dbReference type="GO" id="GO:0016747">
    <property type="term" value="F:acyltransferase activity, transferring groups other than amino-acyl groups"/>
    <property type="evidence" value="ECO:0007669"/>
    <property type="project" value="InterPro"/>
</dbReference>
<evidence type="ECO:0000259" key="1">
    <source>
        <dbReference type="PROSITE" id="PS51186"/>
    </source>
</evidence>
<dbReference type="RefSeq" id="WP_097577180.1">
    <property type="nucleotide sequence ID" value="NZ_NWQG01000259.1"/>
</dbReference>
<protein>
    <submittedName>
        <fullName evidence="2">GNAT family N-acetyltransferase</fullName>
    </submittedName>
</protein>
<dbReference type="PROSITE" id="PS51186">
    <property type="entry name" value="GNAT"/>
    <property type="match status" value="1"/>
</dbReference>
<sequence length="231" mass="25071">MNHVLDRPIWSALATRHQAFAQGDGLARRYLPSIVPFAATAADDPESLRALSRLIPPLESAILVQADAITLPAQLCATSTASLVQMIAERPVRTVSDERVQRLTQHDATEMLALATVTKPGPFTLEALSLGDFWGVKIEGRLAAMAGERMKQPGHTELSGVCSHPDFRGRGLGRLLSLFVANRIMARGEVPYLHAYATNVAAITLYESIGFRLRSRMNMAVIQGTDQVVSA</sequence>
<comment type="caution">
    <text evidence="2">The sequence shown here is derived from an EMBL/GenBank/DDBJ whole genome shotgun (WGS) entry which is preliminary data.</text>
</comment>
<organism evidence="2 3">
    <name type="scientific">Mesorhizobium sanjuanii</name>
    <dbReference type="NCBI Taxonomy" id="2037900"/>
    <lineage>
        <taxon>Bacteria</taxon>
        <taxon>Pseudomonadati</taxon>
        <taxon>Pseudomonadota</taxon>
        <taxon>Alphaproteobacteria</taxon>
        <taxon>Hyphomicrobiales</taxon>
        <taxon>Phyllobacteriaceae</taxon>
        <taxon>Mesorhizobium</taxon>
    </lineage>
</organism>
<dbReference type="Gene3D" id="3.40.630.30">
    <property type="match status" value="1"/>
</dbReference>
<dbReference type="InterPro" id="IPR013653">
    <property type="entry name" value="GCN5-like_dom"/>
</dbReference>